<evidence type="ECO:0000313" key="14">
    <source>
        <dbReference type="EMBL" id="SVB75436.1"/>
    </source>
</evidence>
<dbReference type="EC" id="6.1.1.9" evidence="3"/>
<sequence>MRELPKVFQHSEVDPKWYSYWEKIGAFRADPKSRRPPFSMVLPPPNVTGWLHIGHALNQTIPDVLARWKRMCGFDVLWLPGTDHAGIATQNVVEKQLAKEGKSRHDLGREAFEKRVWSWVEKSHSTITSQMRKLGSSVDWSRERFTLDDDLSRAVRRVFVSLYEEGLIYRGTYLVSWCPRCRTALSDLEVVHKPTNGSLYYLRYPHSAGAGFVVVATTRPETMLGDTAVAVHPDDERYSDLVGKTLRVPLIGRDIPVIADSFVDHEFGTGAVKVTPAHDPNDFQIGNRHNLPQLSVIDEDGRMSKDALSYAGQDRFVARKAIVAALKIDGLLDRVEDHEHSVGHCERCGTVVEPLLSKQWFVKIESLADRAIDAVSDGHTQFLPDNWTKTYNEWMTNIHDWCISRQLWWGHRIPAWYCDACGELVVS</sequence>
<dbReference type="Gene3D" id="3.90.740.10">
    <property type="entry name" value="Valyl/Leucyl/Isoleucyl-tRNA synthetase, editing domain"/>
    <property type="match status" value="1"/>
</dbReference>
<keyword evidence="6" id="KW-0547">Nucleotide-binding</keyword>
<dbReference type="EMBL" id="UINC01055957">
    <property type="protein sequence ID" value="SVB75436.1"/>
    <property type="molecule type" value="Genomic_DNA"/>
</dbReference>
<evidence type="ECO:0000256" key="7">
    <source>
        <dbReference type="ARBA" id="ARBA00022840"/>
    </source>
</evidence>
<organism evidence="14">
    <name type="scientific">marine metagenome</name>
    <dbReference type="NCBI Taxonomy" id="408172"/>
    <lineage>
        <taxon>unclassified sequences</taxon>
        <taxon>metagenomes</taxon>
        <taxon>ecological metagenomes</taxon>
    </lineage>
</organism>
<evidence type="ECO:0000256" key="2">
    <source>
        <dbReference type="ARBA" id="ARBA00011245"/>
    </source>
</evidence>
<name>A0A382GJV6_9ZZZZ</name>
<dbReference type="Pfam" id="PF00133">
    <property type="entry name" value="tRNA-synt_1"/>
    <property type="match status" value="1"/>
</dbReference>
<evidence type="ECO:0000256" key="12">
    <source>
        <dbReference type="ARBA" id="ARBA00047552"/>
    </source>
</evidence>
<dbReference type="GO" id="GO:0005829">
    <property type="term" value="C:cytosol"/>
    <property type="evidence" value="ECO:0007669"/>
    <property type="project" value="TreeGrafter"/>
</dbReference>
<protein>
    <recommendedName>
        <fullName evidence="3">valine--tRNA ligase</fullName>
        <ecNumber evidence="3">6.1.1.9</ecNumber>
    </recommendedName>
    <alternativeName>
        <fullName evidence="11">Valyl-tRNA synthetase</fullName>
    </alternativeName>
</protein>
<evidence type="ECO:0000256" key="3">
    <source>
        <dbReference type="ARBA" id="ARBA00013169"/>
    </source>
</evidence>
<dbReference type="PANTHER" id="PTHR11946:SF93">
    <property type="entry name" value="VALINE--TRNA LIGASE, CHLOROPLASTIC_MITOCHONDRIAL 2"/>
    <property type="match status" value="1"/>
</dbReference>
<dbReference type="PROSITE" id="PS00178">
    <property type="entry name" value="AA_TRNA_LIGASE_I"/>
    <property type="match status" value="1"/>
</dbReference>
<reference evidence="14" key="1">
    <citation type="submission" date="2018-05" db="EMBL/GenBank/DDBJ databases">
        <authorList>
            <person name="Lanie J.A."/>
            <person name="Ng W.-L."/>
            <person name="Kazmierczak K.M."/>
            <person name="Andrzejewski T.M."/>
            <person name="Davidsen T.M."/>
            <person name="Wayne K.J."/>
            <person name="Tettelin H."/>
            <person name="Glass J.I."/>
            <person name="Rusch D."/>
            <person name="Podicherti R."/>
            <person name="Tsui H.-C.T."/>
            <person name="Winkler M.E."/>
        </authorList>
    </citation>
    <scope>NUCLEOTIDE SEQUENCE</scope>
</reference>
<dbReference type="Gene3D" id="3.40.50.620">
    <property type="entry name" value="HUPs"/>
    <property type="match status" value="2"/>
</dbReference>
<dbReference type="FunFam" id="3.90.740.10:FF:000005">
    <property type="entry name" value="Valine--tRNA ligase, mitochondrial"/>
    <property type="match status" value="1"/>
</dbReference>
<keyword evidence="8" id="KW-0648">Protein biosynthesis</keyword>
<dbReference type="GO" id="GO:0004832">
    <property type="term" value="F:valine-tRNA ligase activity"/>
    <property type="evidence" value="ECO:0007669"/>
    <property type="project" value="UniProtKB-EC"/>
</dbReference>
<dbReference type="InterPro" id="IPR014729">
    <property type="entry name" value="Rossmann-like_a/b/a_fold"/>
</dbReference>
<dbReference type="AlphaFoldDB" id="A0A382GJV6"/>
<evidence type="ECO:0000256" key="5">
    <source>
        <dbReference type="ARBA" id="ARBA00022598"/>
    </source>
</evidence>
<dbReference type="InterPro" id="IPR001412">
    <property type="entry name" value="aa-tRNA-synth_I_CS"/>
</dbReference>
<gene>
    <name evidence="14" type="ORF">METZ01_LOCUS228290</name>
</gene>
<comment type="subunit">
    <text evidence="2">Monomer.</text>
</comment>
<dbReference type="GO" id="GO:0006438">
    <property type="term" value="P:valyl-tRNA aminoacylation"/>
    <property type="evidence" value="ECO:0007669"/>
    <property type="project" value="InterPro"/>
</dbReference>
<dbReference type="SUPFAM" id="SSF52374">
    <property type="entry name" value="Nucleotidylyl transferase"/>
    <property type="match status" value="1"/>
</dbReference>
<dbReference type="SUPFAM" id="SSF50677">
    <property type="entry name" value="ValRS/IleRS/LeuRS editing domain"/>
    <property type="match status" value="1"/>
</dbReference>
<dbReference type="InterPro" id="IPR009008">
    <property type="entry name" value="Val/Leu/Ile-tRNA-synth_edit"/>
</dbReference>
<dbReference type="InterPro" id="IPR002300">
    <property type="entry name" value="aa-tRNA-synth_Ia"/>
</dbReference>
<feature type="domain" description="Aminoacyl-tRNA synthetase class Ia" evidence="13">
    <location>
        <begin position="16"/>
        <end position="426"/>
    </location>
</feature>
<evidence type="ECO:0000256" key="6">
    <source>
        <dbReference type="ARBA" id="ARBA00022741"/>
    </source>
</evidence>
<dbReference type="InterPro" id="IPR002303">
    <property type="entry name" value="Valyl-tRNA_ligase"/>
</dbReference>
<dbReference type="NCBIfam" id="TIGR00422">
    <property type="entry name" value="valS"/>
    <property type="match status" value="1"/>
</dbReference>
<comment type="subcellular location">
    <subcellularLocation>
        <location evidence="1">Cytoplasm</location>
    </subcellularLocation>
</comment>
<comment type="catalytic activity">
    <reaction evidence="12">
        <text>tRNA(Val) + L-valine + ATP = L-valyl-tRNA(Val) + AMP + diphosphate</text>
        <dbReference type="Rhea" id="RHEA:10704"/>
        <dbReference type="Rhea" id="RHEA-COMP:9672"/>
        <dbReference type="Rhea" id="RHEA-COMP:9708"/>
        <dbReference type="ChEBI" id="CHEBI:30616"/>
        <dbReference type="ChEBI" id="CHEBI:33019"/>
        <dbReference type="ChEBI" id="CHEBI:57762"/>
        <dbReference type="ChEBI" id="CHEBI:78442"/>
        <dbReference type="ChEBI" id="CHEBI:78537"/>
        <dbReference type="ChEBI" id="CHEBI:456215"/>
        <dbReference type="EC" id="6.1.1.9"/>
    </reaction>
</comment>
<keyword evidence="7" id="KW-0067">ATP-binding</keyword>
<proteinExistence type="predicted"/>
<evidence type="ECO:0000256" key="10">
    <source>
        <dbReference type="ARBA" id="ARBA00023146"/>
    </source>
</evidence>
<dbReference type="GO" id="GO:0005524">
    <property type="term" value="F:ATP binding"/>
    <property type="evidence" value="ECO:0007669"/>
    <property type="project" value="UniProtKB-KW"/>
</dbReference>
<evidence type="ECO:0000256" key="11">
    <source>
        <dbReference type="ARBA" id="ARBA00029936"/>
    </source>
</evidence>
<keyword evidence="9" id="KW-0175">Coiled coil</keyword>
<evidence type="ECO:0000256" key="1">
    <source>
        <dbReference type="ARBA" id="ARBA00004496"/>
    </source>
</evidence>
<accession>A0A382GJV6</accession>
<dbReference type="NCBIfam" id="NF004349">
    <property type="entry name" value="PRK05729.1"/>
    <property type="match status" value="1"/>
</dbReference>
<evidence type="ECO:0000259" key="13">
    <source>
        <dbReference type="Pfam" id="PF00133"/>
    </source>
</evidence>
<evidence type="ECO:0000256" key="9">
    <source>
        <dbReference type="ARBA" id="ARBA00023054"/>
    </source>
</evidence>
<keyword evidence="5" id="KW-0436">Ligase</keyword>
<dbReference type="PRINTS" id="PR00986">
    <property type="entry name" value="TRNASYNTHVAL"/>
</dbReference>
<evidence type="ECO:0000256" key="8">
    <source>
        <dbReference type="ARBA" id="ARBA00022917"/>
    </source>
</evidence>
<keyword evidence="4" id="KW-0963">Cytoplasm</keyword>
<feature type="non-terminal residue" evidence="14">
    <location>
        <position position="427"/>
    </location>
</feature>
<dbReference type="PANTHER" id="PTHR11946">
    <property type="entry name" value="VALYL-TRNA SYNTHETASES"/>
    <property type="match status" value="1"/>
</dbReference>
<evidence type="ECO:0000256" key="4">
    <source>
        <dbReference type="ARBA" id="ARBA00022490"/>
    </source>
</evidence>
<dbReference type="GO" id="GO:0002161">
    <property type="term" value="F:aminoacyl-tRNA deacylase activity"/>
    <property type="evidence" value="ECO:0007669"/>
    <property type="project" value="InterPro"/>
</dbReference>
<keyword evidence="10" id="KW-0030">Aminoacyl-tRNA synthetase</keyword>
<dbReference type="FunFam" id="3.40.50.620:FF:000032">
    <property type="entry name" value="Valine--tRNA ligase"/>
    <property type="match status" value="1"/>
</dbReference>